<evidence type="ECO:0000256" key="2">
    <source>
        <dbReference type="ARBA" id="ARBA00035112"/>
    </source>
</evidence>
<protein>
    <submittedName>
        <fullName evidence="5">Uncharacterized protein</fullName>
    </submittedName>
</protein>
<gene>
    <name evidence="5" type="ORF">K490DRAFT_61024</name>
</gene>
<dbReference type="Proteomes" id="UP000799776">
    <property type="component" value="Unassembled WGS sequence"/>
</dbReference>
<dbReference type="EMBL" id="ML978711">
    <property type="protein sequence ID" value="KAF2091591.1"/>
    <property type="molecule type" value="Genomic_DNA"/>
</dbReference>
<feature type="region of interest" description="Disordered" evidence="3">
    <location>
        <begin position="1"/>
        <end position="66"/>
    </location>
</feature>
<keyword evidence="4" id="KW-0472">Membrane</keyword>
<feature type="compositionally biased region" description="Low complexity" evidence="3">
    <location>
        <begin position="8"/>
        <end position="22"/>
    </location>
</feature>
<dbReference type="OrthoDB" id="3687641at2759"/>
<keyword evidence="4" id="KW-1133">Transmembrane helix</keyword>
<dbReference type="Pfam" id="PF11807">
    <property type="entry name" value="UstYa"/>
    <property type="match status" value="1"/>
</dbReference>
<keyword evidence="4" id="KW-0812">Transmembrane</keyword>
<organism evidence="5 6">
    <name type="scientific">Saccharata proteae CBS 121410</name>
    <dbReference type="NCBI Taxonomy" id="1314787"/>
    <lineage>
        <taxon>Eukaryota</taxon>
        <taxon>Fungi</taxon>
        <taxon>Dikarya</taxon>
        <taxon>Ascomycota</taxon>
        <taxon>Pezizomycotina</taxon>
        <taxon>Dothideomycetes</taxon>
        <taxon>Dothideomycetes incertae sedis</taxon>
        <taxon>Botryosphaeriales</taxon>
        <taxon>Saccharataceae</taxon>
        <taxon>Saccharata</taxon>
    </lineage>
</organism>
<dbReference type="GO" id="GO:0043386">
    <property type="term" value="P:mycotoxin biosynthetic process"/>
    <property type="evidence" value="ECO:0007669"/>
    <property type="project" value="InterPro"/>
</dbReference>
<evidence type="ECO:0000313" key="5">
    <source>
        <dbReference type="EMBL" id="KAF2091591.1"/>
    </source>
</evidence>
<feature type="transmembrane region" description="Helical" evidence="4">
    <location>
        <begin position="135"/>
        <end position="158"/>
    </location>
</feature>
<feature type="compositionally biased region" description="Basic and acidic residues" evidence="3">
    <location>
        <begin position="45"/>
        <end position="55"/>
    </location>
</feature>
<feature type="compositionally biased region" description="Acidic residues" evidence="3">
    <location>
        <begin position="110"/>
        <end position="121"/>
    </location>
</feature>
<evidence type="ECO:0000256" key="1">
    <source>
        <dbReference type="ARBA" id="ARBA00004685"/>
    </source>
</evidence>
<accession>A0A9P4I4D4</accession>
<evidence type="ECO:0000256" key="3">
    <source>
        <dbReference type="SAM" id="MobiDB-lite"/>
    </source>
</evidence>
<evidence type="ECO:0000256" key="4">
    <source>
        <dbReference type="SAM" id="Phobius"/>
    </source>
</evidence>
<dbReference type="InterPro" id="IPR021765">
    <property type="entry name" value="UstYa-like"/>
</dbReference>
<name>A0A9P4I4D4_9PEZI</name>
<sequence>MTTHRRNSSIASIASSSSSSSIDMSTPTQAPPSAGEASPSTSRRQPAERKTEQMHKMATQTASRGSISFSRFLGQVGSGYHSDSDESVGRHSPAGGARKTVQLAAGAPTDDPEKEAGEDEGLMERGSRRRKTREWSIRSLLLGTILSVSLLINVAYWLRHLSDRAAGLKCYPTHASQFVANDTYANVYTWANPYWEALGGKSAGVIYTSQGQADGKVRPGGMSMFHQLHCLDSFRHAIQQLQHGDKIGYDEKTDVSMHQGHWPHCFDYLRQTLLCYADDTVEPSWLDDGYKWTIDGYHNTKRTCRDSARMYRMTDCGEKGCPGTEHYVTDAEFERIQKENEKDAAAQRVKDLDNGITREWALPGAKTKLAERGVESDSAKP</sequence>
<keyword evidence="6" id="KW-1185">Reference proteome</keyword>
<proteinExistence type="inferred from homology"/>
<dbReference type="PANTHER" id="PTHR33365">
    <property type="entry name" value="YALI0B05434P"/>
    <property type="match status" value="1"/>
</dbReference>
<dbReference type="AlphaFoldDB" id="A0A9P4I4D4"/>
<comment type="pathway">
    <text evidence="1">Mycotoxin biosynthesis.</text>
</comment>
<feature type="region of interest" description="Disordered" evidence="3">
    <location>
        <begin position="78"/>
        <end position="129"/>
    </location>
</feature>
<reference evidence="5" key="1">
    <citation type="journal article" date="2020" name="Stud. Mycol.">
        <title>101 Dothideomycetes genomes: a test case for predicting lifestyles and emergence of pathogens.</title>
        <authorList>
            <person name="Haridas S."/>
            <person name="Albert R."/>
            <person name="Binder M."/>
            <person name="Bloem J."/>
            <person name="Labutti K."/>
            <person name="Salamov A."/>
            <person name="Andreopoulos B."/>
            <person name="Baker S."/>
            <person name="Barry K."/>
            <person name="Bills G."/>
            <person name="Bluhm B."/>
            <person name="Cannon C."/>
            <person name="Castanera R."/>
            <person name="Culley D."/>
            <person name="Daum C."/>
            <person name="Ezra D."/>
            <person name="Gonzalez J."/>
            <person name="Henrissat B."/>
            <person name="Kuo A."/>
            <person name="Liang C."/>
            <person name="Lipzen A."/>
            <person name="Lutzoni F."/>
            <person name="Magnuson J."/>
            <person name="Mondo S."/>
            <person name="Nolan M."/>
            <person name="Ohm R."/>
            <person name="Pangilinan J."/>
            <person name="Park H.-J."/>
            <person name="Ramirez L."/>
            <person name="Alfaro M."/>
            <person name="Sun H."/>
            <person name="Tritt A."/>
            <person name="Yoshinaga Y."/>
            <person name="Zwiers L.-H."/>
            <person name="Turgeon B."/>
            <person name="Goodwin S."/>
            <person name="Spatafora J."/>
            <person name="Crous P."/>
            <person name="Grigoriev I."/>
        </authorList>
    </citation>
    <scope>NUCLEOTIDE SEQUENCE</scope>
    <source>
        <strain evidence="5">CBS 121410</strain>
    </source>
</reference>
<comment type="caution">
    <text evidence="5">The sequence shown here is derived from an EMBL/GenBank/DDBJ whole genome shotgun (WGS) entry which is preliminary data.</text>
</comment>
<dbReference type="PANTHER" id="PTHR33365:SF4">
    <property type="entry name" value="CYCLOCHLOROTINE BIOSYNTHESIS PROTEIN O"/>
    <property type="match status" value="1"/>
</dbReference>
<evidence type="ECO:0000313" key="6">
    <source>
        <dbReference type="Proteomes" id="UP000799776"/>
    </source>
</evidence>
<comment type="similarity">
    <text evidence="2">Belongs to the ustYa family.</text>
</comment>